<dbReference type="InterPro" id="IPR009078">
    <property type="entry name" value="Ferritin-like_SF"/>
</dbReference>
<sequence length="177" mass="19536">MKCRFFLILFSSRKISLGEGDMDSRDMALRKEGDARGYYERCGAEAGIAGFTTIFRMFTEDETRHADALRALLNGARVELPVSKTLAGARTILRRLAVQQGSLSFTGDLASYQSAMQFEAVSARACGKLAQEAPSGWERELFLRIAADDEIHFTLLEEMRELLQVNGEEPGGMSDAG</sequence>
<gene>
    <name evidence="1" type="ORF">GPEL0_01f0742</name>
</gene>
<reference evidence="2" key="2">
    <citation type="submission" date="2017-05" db="EMBL/GenBank/DDBJ databases">
        <title>Draft genome sequence of Geobacter pelophilus, a iron(III)-reducing bacteria.</title>
        <authorList>
            <person name="Aoyagi T."/>
            <person name="Koike H."/>
            <person name="Morita T."/>
            <person name="Sato Y."/>
            <person name="Habe H."/>
            <person name="Hori T."/>
        </authorList>
    </citation>
    <scope>NUCLEOTIDE SEQUENCE [LARGE SCALE GENOMIC DNA]</scope>
    <source>
        <strain evidence="2">Drf2</strain>
    </source>
</reference>
<evidence type="ECO:0000313" key="2">
    <source>
        <dbReference type="Proteomes" id="UP000194153"/>
    </source>
</evidence>
<accession>A0ABQ0MHV3</accession>
<proteinExistence type="predicted"/>
<comment type="caution">
    <text evidence="1">The sequence shown here is derived from an EMBL/GenBank/DDBJ whole genome shotgun (WGS) entry which is preliminary data.</text>
</comment>
<organism evidence="1 2">
    <name type="scientific">Geoanaerobacter pelophilus</name>
    <dbReference type="NCBI Taxonomy" id="60036"/>
    <lineage>
        <taxon>Bacteria</taxon>
        <taxon>Pseudomonadati</taxon>
        <taxon>Thermodesulfobacteriota</taxon>
        <taxon>Desulfuromonadia</taxon>
        <taxon>Geobacterales</taxon>
        <taxon>Geobacteraceae</taxon>
        <taxon>Geoanaerobacter</taxon>
    </lineage>
</organism>
<dbReference type="SUPFAM" id="SSF47240">
    <property type="entry name" value="Ferritin-like"/>
    <property type="match status" value="1"/>
</dbReference>
<protein>
    <submittedName>
        <fullName evidence="1">Ferritin</fullName>
    </submittedName>
</protein>
<name>A0ABQ0MHV3_9BACT</name>
<dbReference type="EMBL" id="BDQG01000001">
    <property type="protein sequence ID" value="GAW65716.1"/>
    <property type="molecule type" value="Genomic_DNA"/>
</dbReference>
<dbReference type="Gene3D" id="1.20.1260.10">
    <property type="match status" value="1"/>
</dbReference>
<dbReference type="InterPro" id="IPR012347">
    <property type="entry name" value="Ferritin-like"/>
</dbReference>
<keyword evidence="2" id="KW-1185">Reference proteome</keyword>
<evidence type="ECO:0000313" key="1">
    <source>
        <dbReference type="EMBL" id="GAW65716.1"/>
    </source>
</evidence>
<reference evidence="1 2" key="1">
    <citation type="submission" date="2017-04" db="EMBL/GenBank/DDBJ databases">
        <authorList>
            <consortium name="Geobacter pelophilus Genome Sequencing"/>
            <person name="Aoyagi T."/>
            <person name="Koike H."/>
            <person name="Hori T."/>
        </authorList>
    </citation>
    <scope>NUCLEOTIDE SEQUENCE [LARGE SCALE GENOMIC DNA]</scope>
    <source>
        <strain evidence="1 2">Drf2</strain>
    </source>
</reference>
<dbReference type="Proteomes" id="UP000194153">
    <property type="component" value="Unassembled WGS sequence"/>
</dbReference>